<evidence type="ECO:0000313" key="3">
    <source>
        <dbReference type="EMBL" id="KAK0596313.1"/>
    </source>
</evidence>
<dbReference type="FunFam" id="1.20.1260.60:FF:000002">
    <property type="entry name" value="Vacuolar protein sorting-associated protein IST1"/>
    <property type="match status" value="1"/>
</dbReference>
<name>A0AA39STU6_ACESA</name>
<protein>
    <recommendedName>
        <fullName evidence="5">Vacuolar protein sorting-associated protein Ist1</fullName>
    </recommendedName>
</protein>
<feature type="region of interest" description="Disordered" evidence="2">
    <location>
        <begin position="178"/>
        <end position="402"/>
    </location>
</feature>
<comment type="caution">
    <text evidence="3">The sequence shown here is derived from an EMBL/GenBank/DDBJ whole genome shotgun (WGS) entry which is preliminary data.</text>
</comment>
<dbReference type="Pfam" id="PF03398">
    <property type="entry name" value="Ist1"/>
    <property type="match status" value="1"/>
</dbReference>
<feature type="compositionally biased region" description="Basic and acidic residues" evidence="2">
    <location>
        <begin position="285"/>
        <end position="298"/>
    </location>
</feature>
<evidence type="ECO:0000256" key="1">
    <source>
        <dbReference type="ARBA" id="ARBA00005536"/>
    </source>
</evidence>
<dbReference type="InterPro" id="IPR005061">
    <property type="entry name" value="Ist1"/>
</dbReference>
<dbReference type="Proteomes" id="UP001168877">
    <property type="component" value="Unassembled WGS sequence"/>
</dbReference>
<feature type="compositionally biased region" description="Basic and acidic residues" evidence="2">
    <location>
        <begin position="194"/>
        <end position="208"/>
    </location>
</feature>
<keyword evidence="4" id="KW-1185">Reference proteome</keyword>
<comment type="similarity">
    <text evidence="1">Belongs to the IST1 family.</text>
</comment>
<reference evidence="3" key="2">
    <citation type="submission" date="2023-06" db="EMBL/GenBank/DDBJ databases">
        <authorList>
            <person name="Swenson N.G."/>
            <person name="Wegrzyn J.L."/>
            <person name="Mcevoy S.L."/>
        </authorList>
    </citation>
    <scope>NUCLEOTIDE SEQUENCE</scope>
    <source>
        <strain evidence="3">NS2018</strain>
        <tissue evidence="3">Leaf</tissue>
    </source>
</reference>
<dbReference type="AlphaFoldDB" id="A0AA39STU6"/>
<accession>A0AA39STU6</accession>
<dbReference type="PANTHER" id="PTHR12161">
    <property type="entry name" value="IST1 FAMILY MEMBER"/>
    <property type="match status" value="1"/>
</dbReference>
<feature type="compositionally biased region" description="Basic and acidic residues" evidence="2">
    <location>
        <begin position="223"/>
        <end position="234"/>
    </location>
</feature>
<evidence type="ECO:0008006" key="5">
    <source>
        <dbReference type="Google" id="ProtNLM"/>
    </source>
</evidence>
<dbReference type="PANTHER" id="PTHR12161:SF60">
    <property type="entry name" value="REGULATOR OF VPS4 ACTIVITY IN THE MVB PATHWAY PROTEIN"/>
    <property type="match status" value="1"/>
</dbReference>
<gene>
    <name evidence="3" type="ORF">LWI29_014588</name>
</gene>
<dbReference type="InterPro" id="IPR042277">
    <property type="entry name" value="IST1-like"/>
</dbReference>
<evidence type="ECO:0000313" key="4">
    <source>
        <dbReference type="Proteomes" id="UP001168877"/>
    </source>
</evidence>
<feature type="compositionally biased region" description="Polar residues" evidence="2">
    <location>
        <begin position="265"/>
        <end position="284"/>
    </location>
</feature>
<sequence>MFHGLGKPKFYKKSKSLLKILKTRLDTIKKKKNAVLKFMKNDIADLLRNNLDMNAYGRAEGFLVEQNISSCYDIIEQCIGCISGQLSAMLKQKECPNECREAIPTLIYAAARFADLPELRELRSLFTEKYGNSLDSYVIKEFIERLKAIPPTKEIKLQLLQDIAREFSIEWDSKALQQKLYTPPPPPPPAQHNPKHDESKQTKRRDDEYNVPSSSEDEVGANFRRDSTSQDSRKTSSSSVGSVSEDEADNKKPFYYRNIPPPYVRNNNPAQEKSTFDETTTNAEKNSHQVPPEDDKKPRSVRRNKLKPPPGQDVTGDDETKAKQARQRAQALLNDNGEESDEEKKMDNLLMHYSKKKEPQEPSSAGGAPRHRSGKSELPLPPGRASSVPTEMTAKNGPSRTRSMEEDIFNQHVHPKLPDYDDLAARIAALRGQ</sequence>
<feature type="compositionally biased region" description="Pro residues" evidence="2">
    <location>
        <begin position="182"/>
        <end position="191"/>
    </location>
</feature>
<dbReference type="Gene3D" id="1.20.1260.60">
    <property type="entry name" value="Vacuolar protein sorting-associated protein Ist1"/>
    <property type="match status" value="1"/>
</dbReference>
<dbReference type="GO" id="GO:0015031">
    <property type="term" value="P:protein transport"/>
    <property type="evidence" value="ECO:0007669"/>
    <property type="project" value="InterPro"/>
</dbReference>
<evidence type="ECO:0000256" key="2">
    <source>
        <dbReference type="SAM" id="MobiDB-lite"/>
    </source>
</evidence>
<organism evidence="3 4">
    <name type="scientific">Acer saccharum</name>
    <name type="common">Sugar maple</name>
    <dbReference type="NCBI Taxonomy" id="4024"/>
    <lineage>
        <taxon>Eukaryota</taxon>
        <taxon>Viridiplantae</taxon>
        <taxon>Streptophyta</taxon>
        <taxon>Embryophyta</taxon>
        <taxon>Tracheophyta</taxon>
        <taxon>Spermatophyta</taxon>
        <taxon>Magnoliopsida</taxon>
        <taxon>eudicotyledons</taxon>
        <taxon>Gunneridae</taxon>
        <taxon>Pentapetalae</taxon>
        <taxon>rosids</taxon>
        <taxon>malvids</taxon>
        <taxon>Sapindales</taxon>
        <taxon>Sapindaceae</taxon>
        <taxon>Hippocastanoideae</taxon>
        <taxon>Acereae</taxon>
        <taxon>Acer</taxon>
    </lineage>
</organism>
<dbReference type="EMBL" id="JAUESC010000004">
    <property type="protein sequence ID" value="KAK0596313.1"/>
    <property type="molecule type" value="Genomic_DNA"/>
</dbReference>
<proteinExistence type="inferred from homology"/>
<reference evidence="3" key="1">
    <citation type="journal article" date="2022" name="Plant J.">
        <title>Strategies of tolerance reflected in two North American maple genomes.</title>
        <authorList>
            <person name="McEvoy S.L."/>
            <person name="Sezen U.U."/>
            <person name="Trouern-Trend A."/>
            <person name="McMahon S.M."/>
            <person name="Schaberg P.G."/>
            <person name="Yang J."/>
            <person name="Wegrzyn J.L."/>
            <person name="Swenson N.G."/>
        </authorList>
    </citation>
    <scope>NUCLEOTIDE SEQUENCE</scope>
    <source>
        <strain evidence="3">NS2018</strain>
    </source>
</reference>